<evidence type="ECO:0000313" key="7">
    <source>
        <dbReference type="Proteomes" id="UP000327044"/>
    </source>
</evidence>
<dbReference type="EMBL" id="VVIM01000002">
    <property type="protein sequence ID" value="KAB0801943.1"/>
    <property type="molecule type" value="Genomic_DNA"/>
</dbReference>
<dbReference type="Proteomes" id="UP000327044">
    <property type="component" value="Unassembled WGS sequence"/>
</dbReference>
<dbReference type="CDD" id="cd17386">
    <property type="entry name" value="MFS_SLC46"/>
    <property type="match status" value="1"/>
</dbReference>
<evidence type="ECO:0000256" key="1">
    <source>
        <dbReference type="ARBA" id="ARBA00004141"/>
    </source>
</evidence>
<gene>
    <name evidence="6" type="ORF">PPYR_04129</name>
</gene>
<evidence type="ECO:0000256" key="3">
    <source>
        <dbReference type="ARBA" id="ARBA00022989"/>
    </source>
</evidence>
<feature type="transmembrane region" description="Helical" evidence="5">
    <location>
        <begin position="225"/>
        <end position="246"/>
    </location>
</feature>
<dbReference type="PANTHER" id="PTHR23507:SF1">
    <property type="entry name" value="FI18259P1-RELATED"/>
    <property type="match status" value="1"/>
</dbReference>
<evidence type="ECO:0000256" key="5">
    <source>
        <dbReference type="SAM" id="Phobius"/>
    </source>
</evidence>
<keyword evidence="4 5" id="KW-0472">Membrane</keyword>
<evidence type="ECO:0000256" key="2">
    <source>
        <dbReference type="ARBA" id="ARBA00022692"/>
    </source>
</evidence>
<evidence type="ECO:0000256" key="4">
    <source>
        <dbReference type="ARBA" id="ARBA00023136"/>
    </source>
</evidence>
<keyword evidence="2 5" id="KW-0812">Transmembrane</keyword>
<dbReference type="InParanoid" id="A0A5N4AXD0"/>
<dbReference type="GO" id="GO:0016020">
    <property type="term" value="C:membrane"/>
    <property type="evidence" value="ECO:0007669"/>
    <property type="project" value="UniProtKB-SubCell"/>
</dbReference>
<keyword evidence="7" id="KW-1185">Reference proteome</keyword>
<dbReference type="AlphaFoldDB" id="A0A5N4AXD0"/>
<protein>
    <recommendedName>
        <fullName evidence="8">Major facilitator superfamily (MFS) profile domain-containing protein</fullName>
    </recommendedName>
</protein>
<feature type="transmembrane region" description="Helical" evidence="5">
    <location>
        <begin position="252"/>
        <end position="272"/>
    </location>
</feature>
<reference evidence="6 7" key="1">
    <citation type="journal article" date="2018" name="Elife">
        <title>Firefly genomes illuminate parallel origins of bioluminescence in beetles.</title>
        <authorList>
            <person name="Fallon T.R."/>
            <person name="Lower S.E."/>
            <person name="Chang C.H."/>
            <person name="Bessho-Uehara M."/>
            <person name="Martin G.J."/>
            <person name="Bewick A.J."/>
            <person name="Behringer M."/>
            <person name="Debat H.J."/>
            <person name="Wong I."/>
            <person name="Day J.C."/>
            <person name="Suvorov A."/>
            <person name="Silva C.J."/>
            <person name="Stanger-Hall K.F."/>
            <person name="Hall D.W."/>
            <person name="Schmitz R.J."/>
            <person name="Nelson D.R."/>
            <person name="Lewis S.M."/>
            <person name="Shigenobu S."/>
            <person name="Bybee S.M."/>
            <person name="Larracuente A.M."/>
            <person name="Oba Y."/>
            <person name="Weng J.K."/>
        </authorList>
    </citation>
    <scope>NUCLEOTIDE SEQUENCE [LARGE SCALE GENOMIC DNA]</scope>
    <source>
        <strain evidence="6">1611_PpyrPB1</strain>
        <tissue evidence="6">Whole body</tissue>
    </source>
</reference>
<feature type="transmembrane region" description="Helical" evidence="5">
    <location>
        <begin position="357"/>
        <end position="379"/>
    </location>
</feature>
<dbReference type="Pfam" id="PF07690">
    <property type="entry name" value="MFS_1"/>
    <property type="match status" value="1"/>
</dbReference>
<comment type="caution">
    <text evidence="6">The sequence shown here is derived from an EMBL/GenBank/DDBJ whole genome shotgun (WGS) entry which is preliminary data.</text>
</comment>
<evidence type="ECO:0000313" key="6">
    <source>
        <dbReference type="EMBL" id="KAB0801943.1"/>
    </source>
</evidence>
<feature type="transmembrane region" description="Helical" evidence="5">
    <location>
        <begin position="159"/>
        <end position="180"/>
    </location>
</feature>
<dbReference type="FunCoup" id="A0A5N4AXD0">
    <property type="interactions" value="36"/>
</dbReference>
<sequence length="555" mass="62027">MVTWMSMKHLDSARARLNCGKIKMTEKSKEADKGVTDIEDKTFWSKLNIKEKCAYISSHITVEPMVACYIMPCVLATLATQNLNLEKACRVNLGYSNEVCDALTARNTVNYTKEEAEVQQLVASMTIWKTIVQSALPAFLILFIGAWSDRHGMRKPCMLFPIIGELCTVVGLMVCTYFFYELPMEVCGIVESLFPALTGGWFTMFMGVFSYIADVTTVEMRTLRIGFVNIFCSIGIPIGMALSGILYRKIGFYGVFSISAVLYLIAFLYGFFKIHEAKRVSEKTASKTMCSFVTDFFDYKHIANTFTVAFKKGENNRRMKIMMLMLVVMVVIGPMHGEMVVVYLFTRYRFNWDEVNFSIFSTYNMIIGMIGTALSVGLFSHLLKIDDAIIGLMSSASKILSSFVYTFATVAWVFYLGPIAEILNGTSFIAMRSMASKLVPSDELGKINSLIGVSEALMPLVYGPLYSATYAATMRTMPGAFFLLGGCLTFPACIIFGWMYLQHRKEARRNSSRKSSVYKDTHPGLAITKGQCKATTNGTSLGVDNVAFESEVHKF</sequence>
<keyword evidence="3 5" id="KW-1133">Transmembrane helix</keyword>
<feature type="transmembrane region" description="Helical" evidence="5">
    <location>
        <begin position="399"/>
        <end position="417"/>
    </location>
</feature>
<evidence type="ECO:0008006" key="8">
    <source>
        <dbReference type="Google" id="ProtNLM"/>
    </source>
</evidence>
<feature type="transmembrane region" description="Helical" evidence="5">
    <location>
        <begin position="321"/>
        <end position="345"/>
    </location>
</feature>
<accession>A0A5N4AXD0</accession>
<dbReference type="SUPFAM" id="SSF103473">
    <property type="entry name" value="MFS general substrate transporter"/>
    <property type="match status" value="1"/>
</dbReference>
<dbReference type="Gene3D" id="1.20.1250.20">
    <property type="entry name" value="MFS general substrate transporter like domains"/>
    <property type="match status" value="1"/>
</dbReference>
<dbReference type="InterPro" id="IPR036259">
    <property type="entry name" value="MFS_trans_sf"/>
</dbReference>
<organism evidence="6 7">
    <name type="scientific">Photinus pyralis</name>
    <name type="common">Common eastern firefly</name>
    <name type="synonym">Lampyris pyralis</name>
    <dbReference type="NCBI Taxonomy" id="7054"/>
    <lineage>
        <taxon>Eukaryota</taxon>
        <taxon>Metazoa</taxon>
        <taxon>Ecdysozoa</taxon>
        <taxon>Arthropoda</taxon>
        <taxon>Hexapoda</taxon>
        <taxon>Insecta</taxon>
        <taxon>Pterygota</taxon>
        <taxon>Neoptera</taxon>
        <taxon>Endopterygota</taxon>
        <taxon>Coleoptera</taxon>
        <taxon>Polyphaga</taxon>
        <taxon>Elateriformia</taxon>
        <taxon>Elateroidea</taxon>
        <taxon>Lampyridae</taxon>
        <taxon>Lampyrinae</taxon>
        <taxon>Photinus</taxon>
    </lineage>
</organism>
<feature type="transmembrane region" description="Helical" evidence="5">
    <location>
        <begin position="192"/>
        <end position="213"/>
    </location>
</feature>
<feature type="transmembrane region" description="Helical" evidence="5">
    <location>
        <begin position="480"/>
        <end position="501"/>
    </location>
</feature>
<name>A0A5N4AXD0_PHOPY</name>
<dbReference type="GO" id="GO:0022857">
    <property type="term" value="F:transmembrane transporter activity"/>
    <property type="evidence" value="ECO:0007669"/>
    <property type="project" value="InterPro"/>
</dbReference>
<proteinExistence type="predicted"/>
<dbReference type="PANTHER" id="PTHR23507">
    <property type="entry name" value="ZGC:174356"/>
    <property type="match status" value="1"/>
</dbReference>
<dbReference type="InterPro" id="IPR011701">
    <property type="entry name" value="MFS"/>
</dbReference>
<comment type="subcellular location">
    <subcellularLocation>
        <location evidence="1">Membrane</location>
        <topology evidence="1">Multi-pass membrane protein</topology>
    </subcellularLocation>
</comment>